<dbReference type="InterPro" id="IPR029063">
    <property type="entry name" value="SAM-dependent_MTases_sf"/>
</dbReference>
<name>A0ABS4H3S9_9BACL</name>
<comment type="caution">
    <text evidence="1">The sequence shown here is derived from an EMBL/GenBank/DDBJ whole genome shotgun (WGS) entry which is preliminary data.</text>
</comment>
<dbReference type="SUPFAM" id="SSF53335">
    <property type="entry name" value="S-adenosyl-L-methionine-dependent methyltransferases"/>
    <property type="match status" value="1"/>
</dbReference>
<dbReference type="Proteomes" id="UP001519273">
    <property type="component" value="Unassembled WGS sequence"/>
</dbReference>
<keyword evidence="2" id="KW-1185">Reference proteome</keyword>
<sequence>MSREDAGLDLSRIIFIGRTFDEYMQMFNLSEEQLLGQKILDCPAGACSFTAVASGLGADVTAADIAYYHSIAELEKKGFQDIEHAMIGMEKAKDNFLWNYFKSVDGLRKVRMSALTESVRNMKQSPERYVAAVLPELPFSDNKFDLTLSAHFLFMYADRLDLDFHIRTIKEFMRVTKKEIRIFPMVDLTSKRYEHLEELLACIHNEGWDTEEVKVSYEFQTNANTMLRIHKIMK</sequence>
<protein>
    <recommendedName>
        <fullName evidence="3">SAM-dependent methyltransferase</fullName>
    </recommendedName>
</protein>
<organism evidence="1 2">
    <name type="scientific">Paenibacillus sediminis</name>
    <dbReference type="NCBI Taxonomy" id="664909"/>
    <lineage>
        <taxon>Bacteria</taxon>
        <taxon>Bacillati</taxon>
        <taxon>Bacillota</taxon>
        <taxon>Bacilli</taxon>
        <taxon>Bacillales</taxon>
        <taxon>Paenibacillaceae</taxon>
        <taxon>Paenibacillus</taxon>
    </lineage>
</organism>
<reference evidence="1 2" key="1">
    <citation type="submission" date="2021-03" db="EMBL/GenBank/DDBJ databases">
        <title>Genomic Encyclopedia of Type Strains, Phase IV (KMG-IV): sequencing the most valuable type-strain genomes for metagenomic binning, comparative biology and taxonomic classification.</title>
        <authorList>
            <person name="Goeker M."/>
        </authorList>
    </citation>
    <scope>NUCLEOTIDE SEQUENCE [LARGE SCALE GENOMIC DNA]</scope>
    <source>
        <strain evidence="1 2">DSM 23491</strain>
    </source>
</reference>
<dbReference type="Gene3D" id="3.40.50.150">
    <property type="entry name" value="Vaccinia Virus protein VP39"/>
    <property type="match status" value="1"/>
</dbReference>
<accession>A0ABS4H3S9</accession>
<proteinExistence type="predicted"/>
<evidence type="ECO:0008006" key="3">
    <source>
        <dbReference type="Google" id="ProtNLM"/>
    </source>
</evidence>
<evidence type="ECO:0000313" key="1">
    <source>
        <dbReference type="EMBL" id="MBP1937184.1"/>
    </source>
</evidence>
<dbReference type="EMBL" id="JAGGKP010000004">
    <property type="protein sequence ID" value="MBP1937184.1"/>
    <property type="molecule type" value="Genomic_DNA"/>
</dbReference>
<gene>
    <name evidence="1" type="ORF">J2Z20_002077</name>
</gene>
<evidence type="ECO:0000313" key="2">
    <source>
        <dbReference type="Proteomes" id="UP001519273"/>
    </source>
</evidence>